<dbReference type="InterPro" id="IPR051541">
    <property type="entry name" value="PTS_SugarTrans_NitroReg"/>
</dbReference>
<dbReference type="Gene3D" id="3.40.930.10">
    <property type="entry name" value="Mannitol-specific EII, Chain A"/>
    <property type="match status" value="1"/>
</dbReference>
<feature type="domain" description="PTS EIIA type-2" evidence="1">
    <location>
        <begin position="6"/>
        <end position="150"/>
    </location>
</feature>
<dbReference type="InterPro" id="IPR002178">
    <property type="entry name" value="PTS_EIIA_type-2_dom"/>
</dbReference>
<dbReference type="PANTHER" id="PTHR47738:SF2">
    <property type="entry name" value="PTS SYSTEM FRUCTOSE-LIKE EIIA COMPONENT"/>
    <property type="match status" value="1"/>
</dbReference>
<dbReference type="AlphaFoldDB" id="A0A5D0MFS6"/>
<dbReference type="EMBL" id="VSIX01000136">
    <property type="protein sequence ID" value="TYB30433.1"/>
    <property type="molecule type" value="Genomic_DNA"/>
</dbReference>
<accession>A0A5D0MFS6</accession>
<protein>
    <submittedName>
        <fullName evidence="2">PTS sugar transporter subunit IIA</fullName>
    </submittedName>
</protein>
<dbReference type="InterPro" id="IPR016152">
    <property type="entry name" value="PTrfase/Anion_transptr"/>
</dbReference>
<dbReference type="PANTHER" id="PTHR47738">
    <property type="entry name" value="PTS SYSTEM FRUCTOSE-LIKE EIIA COMPONENT-RELATED"/>
    <property type="match status" value="1"/>
</dbReference>
<keyword evidence="2" id="KW-0813">Transport</keyword>
<gene>
    <name evidence="2" type="ORF">FXF47_09205</name>
</gene>
<dbReference type="SUPFAM" id="SSF55804">
    <property type="entry name" value="Phoshotransferase/anion transport protein"/>
    <property type="match status" value="1"/>
</dbReference>
<name>A0A5D0MFS6_9BACT</name>
<sequence length="150" mass="17323">MIRISDYIKEENIIFYDDIVLKKEAIDDLIDLISKSDKINNEEKLYNDIWERESIMSTGIGVGIGIPHIHVDYVDDIEMAIGISKEGIDYKSLDDEPVNFVVMIVANKDSHEKYIKLLAKVALILKSPKKRKKILKSKNREEVYKILTNL</sequence>
<proteinExistence type="predicted"/>
<comment type="caution">
    <text evidence="2">The sequence shown here is derived from an EMBL/GenBank/DDBJ whole genome shotgun (WGS) entry which is preliminary data.</text>
</comment>
<organism evidence="2 3">
    <name type="scientific">Candidatus Mcinerneyibacterium aminivorans</name>
    <dbReference type="NCBI Taxonomy" id="2703815"/>
    <lineage>
        <taxon>Bacteria</taxon>
        <taxon>Candidatus Macinerneyibacteriota</taxon>
        <taxon>Candidatus Mcinerneyibacteria</taxon>
        <taxon>Candidatus Mcinerneyibacteriales</taxon>
        <taxon>Candidatus Mcinerneyibacteriaceae</taxon>
        <taxon>Candidatus Mcinerneyibacterium</taxon>
    </lineage>
</organism>
<evidence type="ECO:0000259" key="1">
    <source>
        <dbReference type="PROSITE" id="PS51094"/>
    </source>
</evidence>
<keyword evidence="3" id="KW-1185">Reference proteome</keyword>
<reference evidence="2" key="1">
    <citation type="submission" date="2019-08" db="EMBL/GenBank/DDBJ databases">
        <title>Genomic characterization of a novel candidate phylum (ARYD3) from a high temperature, high salinity tertiary oil reservoir in north central Oklahoma, USA.</title>
        <authorList>
            <person name="Youssef N.H."/>
            <person name="Yadav A."/>
            <person name="Elshahed M.S."/>
        </authorList>
    </citation>
    <scope>NUCLEOTIDE SEQUENCE [LARGE SCALE GENOMIC DNA]</scope>
    <source>
        <strain evidence="2">ARYD3</strain>
    </source>
</reference>
<evidence type="ECO:0000313" key="2">
    <source>
        <dbReference type="EMBL" id="TYB30433.1"/>
    </source>
</evidence>
<dbReference type="PROSITE" id="PS51094">
    <property type="entry name" value="PTS_EIIA_TYPE_2"/>
    <property type="match status" value="1"/>
</dbReference>
<dbReference type="Pfam" id="PF00359">
    <property type="entry name" value="PTS_EIIA_2"/>
    <property type="match status" value="1"/>
</dbReference>
<evidence type="ECO:0000313" key="3">
    <source>
        <dbReference type="Proteomes" id="UP000324143"/>
    </source>
</evidence>
<dbReference type="Proteomes" id="UP000324143">
    <property type="component" value="Unassembled WGS sequence"/>
</dbReference>
<keyword evidence="2" id="KW-0762">Sugar transport</keyword>